<feature type="chain" id="PRO_5046210972" evidence="7">
    <location>
        <begin position="28"/>
        <end position="469"/>
    </location>
</feature>
<evidence type="ECO:0000256" key="5">
    <source>
        <dbReference type="SAM" id="MobiDB-lite"/>
    </source>
</evidence>
<evidence type="ECO:0000256" key="2">
    <source>
        <dbReference type="ARBA" id="ARBA00022692"/>
    </source>
</evidence>
<dbReference type="InterPro" id="IPR012340">
    <property type="entry name" value="NA-bd_OB-fold"/>
</dbReference>
<feature type="signal peptide" evidence="7">
    <location>
        <begin position="1"/>
        <end position="27"/>
    </location>
</feature>
<feature type="region of interest" description="Disordered" evidence="5">
    <location>
        <begin position="135"/>
        <end position="171"/>
    </location>
</feature>
<evidence type="ECO:0000259" key="9">
    <source>
        <dbReference type="Pfam" id="PF24961"/>
    </source>
</evidence>
<gene>
    <name evidence="11" type="ORF">KDX31_07925</name>
</gene>
<evidence type="ECO:0000256" key="6">
    <source>
        <dbReference type="SAM" id="Phobius"/>
    </source>
</evidence>
<dbReference type="SUPFAM" id="SSF52096">
    <property type="entry name" value="ClpP/crotonase"/>
    <property type="match status" value="1"/>
</dbReference>
<dbReference type="Pfam" id="PF01957">
    <property type="entry name" value="NfeD"/>
    <property type="match status" value="1"/>
</dbReference>
<feature type="transmembrane region" description="Helical" evidence="6">
    <location>
        <begin position="271"/>
        <end position="293"/>
    </location>
</feature>
<dbReference type="Pfam" id="PF24961">
    <property type="entry name" value="NfeD_membrane"/>
    <property type="match status" value="1"/>
</dbReference>
<keyword evidence="12" id="KW-1185">Reference proteome</keyword>
<name>A0ABY5GYT0_9GAMM</name>
<organism evidence="11 12">
    <name type="scientific">Amphritea atlantica</name>
    <dbReference type="NCBI Taxonomy" id="355243"/>
    <lineage>
        <taxon>Bacteria</taxon>
        <taxon>Pseudomonadati</taxon>
        <taxon>Pseudomonadota</taxon>
        <taxon>Gammaproteobacteria</taxon>
        <taxon>Oceanospirillales</taxon>
        <taxon>Oceanospirillaceae</taxon>
        <taxon>Amphritea</taxon>
    </lineage>
</organism>
<evidence type="ECO:0000256" key="1">
    <source>
        <dbReference type="ARBA" id="ARBA00004141"/>
    </source>
</evidence>
<dbReference type="PANTHER" id="PTHR33507">
    <property type="entry name" value="INNER MEMBRANE PROTEIN YBBJ"/>
    <property type="match status" value="1"/>
</dbReference>
<evidence type="ECO:0000313" key="11">
    <source>
        <dbReference type="EMBL" id="UTW04914.1"/>
    </source>
</evidence>
<dbReference type="InterPro" id="IPR052165">
    <property type="entry name" value="Membrane_assoc_protease"/>
</dbReference>
<dbReference type="InterPro" id="IPR056739">
    <property type="entry name" value="NfeD_membrane"/>
</dbReference>
<comment type="subcellular location">
    <subcellularLocation>
        <location evidence="1">Membrane</location>
        <topology evidence="1">Multi-pass membrane protein</topology>
    </subcellularLocation>
</comment>
<dbReference type="PANTHER" id="PTHR33507:SF4">
    <property type="entry name" value="NODULATION COMPETITIVENESS PROTEIN NFED"/>
    <property type="match status" value="1"/>
</dbReference>
<dbReference type="CDD" id="cd07020">
    <property type="entry name" value="Clp_protease_NfeD_1"/>
    <property type="match status" value="1"/>
</dbReference>
<evidence type="ECO:0000313" key="12">
    <source>
        <dbReference type="Proteomes" id="UP001059950"/>
    </source>
</evidence>
<sequence length="469" mass="49518">MYAQTLKFSLTIALLLAVLAISLPTPAQEETPPGALWMLQLDGAVGPSTADYLVRGIEGAAEARAAAVLIRIDTPGGLDSSMRDMIAGVLASPIPVICYVAPGGARAASAGTFLMYSCHIAAMAPATNLGAATPVSIGTPMTPSPPREPGQDKANSEMGSESGGTQQFEPVIQPGSALERKVINDAVAYIRSLAELRGRNADWAERAVREGASLSAGSALELGVIDLMAADTEELLNALAGREIKIGAQVIRLDLAGAPRVIHDPDWRSEFLAVITNPNVAYMLMIIGLYGLVFEFSNPGFGLPGILGLTCLLVALYAFQVLPISYAGLGLMFLGIGLIATEAMMPSFGVFGIGGLIAFVVGSIMLMDTDIPAYQIALPVILSLSTVTGLLVFGILGLALRAYRRPRHFSRDAVIDQSLIIEQSDDNRALVRYEGELWLVRCADSLVVGDRVRVKAVDGLTLVVDKQEK</sequence>
<dbReference type="InterPro" id="IPR002810">
    <property type="entry name" value="NfeD-like_C"/>
</dbReference>
<reference evidence="11" key="1">
    <citation type="submission" date="2021-04" db="EMBL/GenBank/DDBJ databases">
        <title>Oceanospirillales bacteria with DddD are important DMSP degraders in coastal seawater.</title>
        <authorList>
            <person name="Liu J."/>
        </authorList>
    </citation>
    <scope>NUCLEOTIDE SEQUENCE</scope>
    <source>
        <strain evidence="11">GY6</strain>
    </source>
</reference>
<feature type="compositionally biased region" description="Polar residues" evidence="5">
    <location>
        <begin position="157"/>
        <end position="168"/>
    </location>
</feature>
<dbReference type="Gene3D" id="3.90.226.10">
    <property type="entry name" value="2-enoyl-CoA Hydratase, Chain A, domain 1"/>
    <property type="match status" value="1"/>
</dbReference>
<feature type="transmembrane region" description="Helical" evidence="6">
    <location>
        <begin position="300"/>
        <end position="318"/>
    </location>
</feature>
<dbReference type="SUPFAM" id="SSF141322">
    <property type="entry name" value="NfeD domain-like"/>
    <property type="match status" value="1"/>
</dbReference>
<evidence type="ECO:0000256" key="3">
    <source>
        <dbReference type="ARBA" id="ARBA00022989"/>
    </source>
</evidence>
<feature type="transmembrane region" description="Helical" evidence="6">
    <location>
        <begin position="373"/>
        <end position="400"/>
    </location>
</feature>
<keyword evidence="7" id="KW-0732">Signal</keyword>
<feature type="domain" description="NfeD integral membrane" evidence="9">
    <location>
        <begin position="279"/>
        <end position="396"/>
    </location>
</feature>
<dbReference type="Pfam" id="PF25145">
    <property type="entry name" value="NfeD1b_N"/>
    <property type="match status" value="1"/>
</dbReference>
<evidence type="ECO:0000256" key="4">
    <source>
        <dbReference type="ARBA" id="ARBA00023136"/>
    </source>
</evidence>
<evidence type="ECO:0000256" key="7">
    <source>
        <dbReference type="SAM" id="SignalP"/>
    </source>
</evidence>
<dbReference type="Gene3D" id="2.40.50.140">
    <property type="entry name" value="Nucleic acid-binding proteins"/>
    <property type="match status" value="1"/>
</dbReference>
<keyword evidence="3 6" id="KW-1133">Transmembrane helix</keyword>
<evidence type="ECO:0000259" key="10">
    <source>
        <dbReference type="Pfam" id="PF25145"/>
    </source>
</evidence>
<dbReference type="EMBL" id="CP073344">
    <property type="protein sequence ID" value="UTW04914.1"/>
    <property type="molecule type" value="Genomic_DNA"/>
</dbReference>
<keyword evidence="4 6" id="KW-0472">Membrane</keyword>
<feature type="domain" description="NfeD1b N-terminal" evidence="10">
    <location>
        <begin position="44"/>
        <end position="135"/>
    </location>
</feature>
<feature type="transmembrane region" description="Helical" evidence="6">
    <location>
        <begin position="348"/>
        <end position="367"/>
    </location>
</feature>
<dbReference type="InterPro" id="IPR056738">
    <property type="entry name" value="NfeD1b_N"/>
</dbReference>
<dbReference type="Proteomes" id="UP001059950">
    <property type="component" value="Chromosome"/>
</dbReference>
<keyword evidence="2 6" id="KW-0812">Transmembrane</keyword>
<dbReference type="InterPro" id="IPR029045">
    <property type="entry name" value="ClpP/crotonase-like_dom_sf"/>
</dbReference>
<feature type="transmembrane region" description="Helical" evidence="6">
    <location>
        <begin position="324"/>
        <end position="341"/>
    </location>
</feature>
<protein>
    <submittedName>
        <fullName evidence="11">Nodulation protein NfeD</fullName>
    </submittedName>
</protein>
<evidence type="ECO:0000259" key="8">
    <source>
        <dbReference type="Pfam" id="PF01957"/>
    </source>
</evidence>
<accession>A0ABY5GYT0</accession>
<feature type="domain" description="NfeD-like C-terminal" evidence="8">
    <location>
        <begin position="412"/>
        <end position="466"/>
    </location>
</feature>
<proteinExistence type="predicted"/>